<dbReference type="InterPro" id="IPR003772">
    <property type="entry name" value="YceD"/>
</dbReference>
<dbReference type="InterPro" id="IPR039255">
    <property type="entry name" value="YceD_bac"/>
</dbReference>
<dbReference type="AlphaFoldDB" id="F5Y5S6"/>
<evidence type="ECO:0000313" key="7">
    <source>
        <dbReference type="Proteomes" id="UP000008385"/>
    </source>
</evidence>
<reference evidence="7" key="1">
    <citation type="submission" date="2006-01" db="EMBL/GenBank/DDBJ databases">
        <title>Genome of the cyst-dividing bacterium Ramlibacter tataouinensis.</title>
        <authorList>
            <person name="Barakat M."/>
            <person name="Ortet P."/>
            <person name="De Luca G."/>
            <person name="Jourlin-Castelli C."/>
            <person name="Ansaldi M."/>
            <person name="Py B."/>
            <person name="Fichant G."/>
            <person name="Coutinho P."/>
            <person name="Voulhoux R."/>
            <person name="Bastien O."/>
            <person name="Roy S."/>
            <person name="Marechal E."/>
            <person name="Henrissat B."/>
            <person name="Quentin Y."/>
            <person name="Noirot P."/>
            <person name="Filloux A."/>
            <person name="Mejean V."/>
            <person name="DuBow M."/>
            <person name="Barras F."/>
            <person name="Heulin T."/>
        </authorList>
    </citation>
    <scope>NUCLEOTIDE SEQUENCE [LARGE SCALE GENOMIC DNA]</scope>
    <source>
        <strain evidence="7">ATCC BAA-407 / DSM 14655 / LMG 21543 / TTB310</strain>
    </source>
</reference>
<dbReference type="KEGG" id="rta:Rta_28570"/>
<dbReference type="GO" id="GO:0005829">
    <property type="term" value="C:cytosol"/>
    <property type="evidence" value="ECO:0007669"/>
    <property type="project" value="TreeGrafter"/>
</dbReference>
<keyword evidence="7" id="KW-1185">Reference proteome</keyword>
<keyword evidence="4" id="KW-0690">Ribosome biogenesis</keyword>
<reference evidence="6 7" key="2">
    <citation type="journal article" date="2011" name="PLoS ONE">
        <title>The Cyst-Dividing Bacterium Ramlibacter tataouinensis TTB310 Genome Reveals a Well-Stocked Toolbox for Adaptation to a Desert Environment.</title>
        <authorList>
            <person name="De Luca G."/>
            <person name="Barakat M."/>
            <person name="Ortet P."/>
            <person name="Fochesato S."/>
            <person name="Jourlin-Castelli C."/>
            <person name="Ansaldi M."/>
            <person name="Py B."/>
            <person name="Fichant G."/>
            <person name="Coutinho P.M."/>
            <person name="Voulhoux R."/>
            <person name="Bastien O."/>
            <person name="Marechal E."/>
            <person name="Henrissat B."/>
            <person name="Quentin Y."/>
            <person name="Noirot P."/>
            <person name="Filloux A."/>
            <person name="Mejean V."/>
            <person name="Dubow M.S."/>
            <person name="Barras F."/>
            <person name="Barbe V."/>
            <person name="Weissenbach J."/>
            <person name="Mihalcescu I."/>
            <person name="Vermeglio A."/>
            <person name="Achouak W."/>
            <person name="Heulin T."/>
        </authorList>
    </citation>
    <scope>NUCLEOTIDE SEQUENCE [LARGE SCALE GENOMIC DNA]</scope>
    <source>
        <strain evidence="7">ATCC BAA-407 / DSM 14655 / LMG 21543 / TTB310</strain>
    </source>
</reference>
<sequence>MPKEFLARRLDVQAFAEEGASLHGQQPLSAFGRLLAETEGRGADSLVDWSAQGELRNPRHLQPQVWLHLRARAQLQLTCQRCLQPVETPVEVDGRFRFVADEAAAAAEDDQSEEDVLATSRAFDLAELLEDELLMALPVAPRHEVCPEPLPMSAADPGAGEAAPVRENPFAMLQKLRQGKAE</sequence>
<dbReference type="STRING" id="365046.Rta_28570"/>
<proteinExistence type="inferred from homology"/>
<comment type="similarity">
    <text evidence="2">Belongs to the DUF177 domain family.</text>
</comment>
<organism evidence="6 7">
    <name type="scientific">Ramlibacter tataouinensis (strain ATCC BAA-407 / DSM 14655 / LMG 21543 / TTB310)</name>
    <dbReference type="NCBI Taxonomy" id="365046"/>
    <lineage>
        <taxon>Bacteria</taxon>
        <taxon>Pseudomonadati</taxon>
        <taxon>Pseudomonadota</taxon>
        <taxon>Betaproteobacteria</taxon>
        <taxon>Burkholderiales</taxon>
        <taxon>Comamonadaceae</taxon>
        <taxon>Ramlibacter</taxon>
    </lineage>
</organism>
<dbReference type="Proteomes" id="UP000008385">
    <property type="component" value="Chromosome"/>
</dbReference>
<evidence type="ECO:0000256" key="5">
    <source>
        <dbReference type="ARBA" id="ARBA00031841"/>
    </source>
</evidence>
<dbReference type="RefSeq" id="WP_013902191.1">
    <property type="nucleotide sequence ID" value="NC_015677.1"/>
</dbReference>
<comment type="function">
    <text evidence="1">Plays a role in synthesis, processing and/or stability of 23S rRNA.</text>
</comment>
<name>F5Y5S6_RAMTT</name>
<dbReference type="PANTHER" id="PTHR38099">
    <property type="entry name" value="LARGE RIBOSOMAL RNA SUBUNIT ACCUMULATION PROTEIN YCED"/>
    <property type="match status" value="1"/>
</dbReference>
<dbReference type="Pfam" id="PF02620">
    <property type="entry name" value="YceD"/>
    <property type="match status" value="1"/>
</dbReference>
<protein>
    <recommendedName>
        <fullName evidence="3">Large ribosomal RNA subunit accumulation protein YceD</fullName>
    </recommendedName>
    <alternativeName>
        <fullName evidence="5">23S rRNA accumulation protein YceD</fullName>
    </alternativeName>
</protein>
<dbReference type="OrthoDB" id="5297600at2"/>
<evidence type="ECO:0000313" key="6">
    <source>
        <dbReference type="EMBL" id="AEG93960.1"/>
    </source>
</evidence>
<dbReference type="EMBL" id="CP000245">
    <property type="protein sequence ID" value="AEG93960.1"/>
    <property type="molecule type" value="Genomic_DNA"/>
</dbReference>
<gene>
    <name evidence="6" type="ordered locus">Rta_28570</name>
</gene>
<dbReference type="eggNOG" id="COG1399">
    <property type="taxonomic scope" value="Bacteria"/>
</dbReference>
<evidence type="ECO:0000256" key="3">
    <source>
        <dbReference type="ARBA" id="ARBA00015716"/>
    </source>
</evidence>
<dbReference type="GO" id="GO:0042254">
    <property type="term" value="P:ribosome biogenesis"/>
    <property type="evidence" value="ECO:0007669"/>
    <property type="project" value="UniProtKB-KW"/>
</dbReference>
<dbReference type="PANTHER" id="PTHR38099:SF1">
    <property type="entry name" value="LARGE RIBOSOMAL RNA SUBUNIT ACCUMULATION PROTEIN YCED"/>
    <property type="match status" value="1"/>
</dbReference>
<evidence type="ECO:0000256" key="2">
    <source>
        <dbReference type="ARBA" id="ARBA00010740"/>
    </source>
</evidence>
<accession>F5Y5S6</accession>
<dbReference type="HOGENOM" id="CLU_094127_0_0_4"/>
<evidence type="ECO:0000256" key="4">
    <source>
        <dbReference type="ARBA" id="ARBA00022517"/>
    </source>
</evidence>
<evidence type="ECO:0000256" key="1">
    <source>
        <dbReference type="ARBA" id="ARBA00002868"/>
    </source>
</evidence>